<protein>
    <submittedName>
        <fullName evidence="2">Uncharacterized protein</fullName>
    </submittedName>
</protein>
<sequence>MNVTTRDERSRGRKRTGEVGIYTTFGGRWKRLRLTLSGEVTPGGERLDTTAPVAIRNGRCHASRAGTGARLGHANLERGLERKVTGNDNMFNKTRPQRQALLSHKRQQREAEGESERARSRMVCVNPSPPLLRWPSPWSTPEPGQSEAITPTINSCSASLSMQIEGGRRLGKLFTALLPPPHLAVRPSHVVWRSAEPGILTRAALITVSPMLALI</sequence>
<proteinExistence type="predicted"/>
<dbReference type="AlphaFoldDB" id="A0AA88P7N3"/>
<organism evidence="2 3">
    <name type="scientific">Cirrhinus molitorella</name>
    <name type="common">mud carp</name>
    <dbReference type="NCBI Taxonomy" id="172907"/>
    <lineage>
        <taxon>Eukaryota</taxon>
        <taxon>Metazoa</taxon>
        <taxon>Chordata</taxon>
        <taxon>Craniata</taxon>
        <taxon>Vertebrata</taxon>
        <taxon>Euteleostomi</taxon>
        <taxon>Actinopterygii</taxon>
        <taxon>Neopterygii</taxon>
        <taxon>Teleostei</taxon>
        <taxon>Ostariophysi</taxon>
        <taxon>Cypriniformes</taxon>
        <taxon>Cyprinidae</taxon>
        <taxon>Labeoninae</taxon>
        <taxon>Labeonini</taxon>
        <taxon>Cirrhinus</taxon>
    </lineage>
</organism>
<reference evidence="2" key="1">
    <citation type="submission" date="2023-08" db="EMBL/GenBank/DDBJ databases">
        <title>Chromosome-level Genome Assembly of mud carp (Cirrhinus molitorella).</title>
        <authorList>
            <person name="Liu H."/>
        </authorList>
    </citation>
    <scope>NUCLEOTIDE SEQUENCE</scope>
    <source>
        <strain evidence="2">Prfri</strain>
        <tissue evidence="2">Muscle</tissue>
    </source>
</reference>
<dbReference type="EMBL" id="JAUYZG010000022">
    <property type="protein sequence ID" value="KAK2872471.1"/>
    <property type="molecule type" value="Genomic_DNA"/>
</dbReference>
<dbReference type="Proteomes" id="UP001187343">
    <property type="component" value="Unassembled WGS sequence"/>
</dbReference>
<keyword evidence="3" id="KW-1185">Reference proteome</keyword>
<feature type="region of interest" description="Disordered" evidence="1">
    <location>
        <begin position="99"/>
        <end position="120"/>
    </location>
</feature>
<name>A0AA88P7N3_9TELE</name>
<evidence type="ECO:0000313" key="2">
    <source>
        <dbReference type="EMBL" id="KAK2872471.1"/>
    </source>
</evidence>
<evidence type="ECO:0000313" key="3">
    <source>
        <dbReference type="Proteomes" id="UP001187343"/>
    </source>
</evidence>
<gene>
    <name evidence="2" type="ORF">Q8A67_022368</name>
</gene>
<accession>A0AA88P7N3</accession>
<feature type="compositionally biased region" description="Basic and acidic residues" evidence="1">
    <location>
        <begin position="108"/>
        <end position="119"/>
    </location>
</feature>
<evidence type="ECO:0000256" key="1">
    <source>
        <dbReference type="SAM" id="MobiDB-lite"/>
    </source>
</evidence>
<comment type="caution">
    <text evidence="2">The sequence shown here is derived from an EMBL/GenBank/DDBJ whole genome shotgun (WGS) entry which is preliminary data.</text>
</comment>